<dbReference type="PANTHER" id="PTHR36698">
    <property type="entry name" value="BLL5892 PROTEIN"/>
    <property type="match status" value="1"/>
</dbReference>
<reference evidence="3 4" key="1">
    <citation type="submission" date="2019-12" db="EMBL/GenBank/DDBJ databases">
        <authorList>
            <person name="Huq M.A."/>
        </authorList>
    </citation>
    <scope>NUCLEOTIDE SEQUENCE [LARGE SCALE GENOMIC DNA]</scope>
    <source>
        <strain evidence="3 4">MAH-25</strain>
    </source>
</reference>
<evidence type="ECO:0000313" key="3">
    <source>
        <dbReference type="EMBL" id="MVQ32162.1"/>
    </source>
</evidence>
<dbReference type="InterPro" id="IPR003399">
    <property type="entry name" value="Mce/MlaD"/>
</dbReference>
<organism evidence="3 4">
    <name type="scientific">Ramlibacter pinisoli</name>
    <dbReference type="NCBI Taxonomy" id="2682844"/>
    <lineage>
        <taxon>Bacteria</taxon>
        <taxon>Pseudomonadati</taxon>
        <taxon>Pseudomonadota</taxon>
        <taxon>Betaproteobacteria</taxon>
        <taxon>Burkholderiales</taxon>
        <taxon>Comamonadaceae</taxon>
        <taxon>Ramlibacter</taxon>
    </lineage>
</organism>
<feature type="region of interest" description="Disordered" evidence="1">
    <location>
        <begin position="305"/>
        <end position="333"/>
    </location>
</feature>
<evidence type="ECO:0000313" key="4">
    <source>
        <dbReference type="Proteomes" id="UP000469385"/>
    </source>
</evidence>
<feature type="domain" description="Mce/MlaD" evidence="2">
    <location>
        <begin position="37"/>
        <end position="102"/>
    </location>
</feature>
<dbReference type="EMBL" id="WSEL01000009">
    <property type="protein sequence ID" value="MVQ32162.1"/>
    <property type="molecule type" value="Genomic_DNA"/>
</dbReference>
<proteinExistence type="predicted"/>
<dbReference type="Proteomes" id="UP000469385">
    <property type="component" value="Unassembled WGS sequence"/>
</dbReference>
<keyword evidence="4" id="KW-1185">Reference proteome</keyword>
<protein>
    <submittedName>
        <fullName evidence="3">MCE family protein</fullName>
    </submittedName>
</protein>
<gene>
    <name evidence="3" type="ORF">GON04_22090</name>
</gene>
<comment type="caution">
    <text evidence="3">The sequence shown here is derived from an EMBL/GenBank/DDBJ whole genome shotgun (WGS) entry which is preliminary data.</text>
</comment>
<evidence type="ECO:0000259" key="2">
    <source>
        <dbReference type="Pfam" id="PF02470"/>
    </source>
</evidence>
<dbReference type="AlphaFoldDB" id="A0A6N8J017"/>
<dbReference type="Pfam" id="PF02470">
    <property type="entry name" value="MlaD"/>
    <property type="match status" value="1"/>
</dbReference>
<accession>A0A6N8J017</accession>
<feature type="compositionally biased region" description="Basic and acidic residues" evidence="1">
    <location>
        <begin position="324"/>
        <end position="333"/>
    </location>
</feature>
<evidence type="ECO:0000256" key="1">
    <source>
        <dbReference type="SAM" id="MobiDB-lite"/>
    </source>
</evidence>
<name>A0A6N8J017_9BURK</name>
<dbReference type="PANTHER" id="PTHR36698:SF2">
    <property type="entry name" value="MCE_MLAD DOMAIN-CONTAINING PROTEIN"/>
    <property type="match status" value="1"/>
</dbReference>
<sequence length="395" mass="42076">MQGSIEKRAWWVFAAVLLAAAAAAAAWYVGLPGSYATYELRTQDPVSGLIEGSPVEFHGVEVGSVHEVRLLDARTVQVLLHVRREAPVTKATVATISGRGLATRGFTGYVYVSLEDKPGGGAALVRQPGESYTRIPTAPVESVTLDTSIHQLNESVRGVTAMLQDTLDADTIRALKSTVANLQQVSTTLAADQARLRSTLANMERASAQLPPLLQAGGEVARGLRDGVLPHAENTLARIDGVAQSAAGTLQQVDAAGKALAPMAQSGQAALRTIDGQLLPQTRQMLARMNELLSKLDDTADRVRDNPSVLVWGPRPQPATTGPERPESGQHAQERVVAPPEVVVQRCPGMQCNQAEQGIGQPAVQDLQRLEQARLQADQVRNVEPAEHGHGVTAR</sequence>